<evidence type="ECO:0000313" key="2">
    <source>
        <dbReference type="Proteomes" id="UP001324427"/>
    </source>
</evidence>
<dbReference type="EMBL" id="JAVFHQ010000126">
    <property type="protein sequence ID" value="KAK4539121.1"/>
    <property type="molecule type" value="Genomic_DNA"/>
</dbReference>
<keyword evidence="2" id="KW-1185">Reference proteome</keyword>
<reference evidence="1 2" key="1">
    <citation type="submission" date="2021-11" db="EMBL/GenBank/DDBJ databases">
        <title>Black yeast isolated from Biological Soil Crust.</title>
        <authorList>
            <person name="Kurbessoian T."/>
        </authorList>
    </citation>
    <scope>NUCLEOTIDE SEQUENCE [LARGE SCALE GENOMIC DNA]</scope>
    <source>
        <strain evidence="1 2">CCFEE 5522</strain>
    </source>
</reference>
<dbReference type="Pfam" id="PF17132">
    <property type="entry name" value="Glyco_hydro_106"/>
    <property type="match status" value="1"/>
</dbReference>
<dbReference type="PANTHER" id="PTHR36848:SF2">
    <property type="entry name" value="SECRETED PROTEIN"/>
    <property type="match status" value="1"/>
</dbReference>
<dbReference type="AlphaFoldDB" id="A0AAV9J2Q6"/>
<dbReference type="PANTHER" id="PTHR36848">
    <property type="entry name" value="DNA-BINDING PROTEIN (PUTATIVE SECRETED PROTEIN)-RELATED"/>
    <property type="match status" value="1"/>
</dbReference>
<dbReference type="Gene3D" id="2.60.120.260">
    <property type="entry name" value="Galactose-binding domain-like"/>
    <property type="match status" value="1"/>
</dbReference>
<comment type="caution">
    <text evidence="1">The sequence shown here is derived from an EMBL/GenBank/DDBJ whole genome shotgun (WGS) entry which is preliminary data.</text>
</comment>
<dbReference type="InterPro" id="IPR008979">
    <property type="entry name" value="Galactose-bd-like_sf"/>
</dbReference>
<dbReference type="SUPFAM" id="SSF49785">
    <property type="entry name" value="Galactose-binding domain-like"/>
    <property type="match status" value="1"/>
</dbReference>
<accession>A0AAV9J2Q6</accession>
<organism evidence="1 2">
    <name type="scientific">Oleoguttula mirabilis</name>
    <dbReference type="NCBI Taxonomy" id="1507867"/>
    <lineage>
        <taxon>Eukaryota</taxon>
        <taxon>Fungi</taxon>
        <taxon>Dikarya</taxon>
        <taxon>Ascomycota</taxon>
        <taxon>Pezizomycotina</taxon>
        <taxon>Dothideomycetes</taxon>
        <taxon>Dothideomycetidae</taxon>
        <taxon>Mycosphaerellales</taxon>
        <taxon>Teratosphaeriaceae</taxon>
        <taxon>Oleoguttula</taxon>
    </lineage>
</organism>
<dbReference type="InterPro" id="IPR053161">
    <property type="entry name" value="Ulvan_degrading_GH"/>
</dbReference>
<evidence type="ECO:0000313" key="1">
    <source>
        <dbReference type="EMBL" id="KAK4539121.1"/>
    </source>
</evidence>
<dbReference type="Proteomes" id="UP001324427">
    <property type="component" value="Unassembled WGS sequence"/>
</dbReference>
<evidence type="ECO:0008006" key="3">
    <source>
        <dbReference type="Google" id="ProtNLM"/>
    </source>
</evidence>
<protein>
    <recommendedName>
        <fullName evidence="3">Secreted protein</fullName>
    </recommendedName>
</protein>
<proteinExistence type="predicted"/>
<name>A0AAV9J2Q6_9PEZI</name>
<gene>
    <name evidence="1" type="ORF">LTR36_001465</name>
</gene>
<sequence>MAPFRTHRSTCGLVSDWLPDASVNLSDVAADFAKVKAVGMGGLELLGYYLYGNFPHLVAEGGPIPTDWTKYGWGTEAWKNVMDTALQATKDLGLIMDFALGPNQGAGVPAETNDPGIMWDLWPFNISVPVGSTFEGTLPGWGEVDGGEFVAATIGLVLSQEAANYSASPAWIGPVYYNGSQLTLAASSLQDVTDQVDTTSGHLSLSFPADATGIEYQVFAYYQNHTNYHEQAPPWYVNASVPQSPVETFVENGSWVVDHFSSTGAQLVIDFWENYLLGNGTRELIQEVGNFAWEDSQEFGAGALVWYTPDLLDSFSKARGYNLTKYLPLIYQYNNEAPAPLASPDHYYTDEDDGGMSHINDYWQSLTELNQIYLSTFANWSMESLQSQFSAQVVYNLPMDMLANVPYVHAPDAGPANLAGKRIVSSELGAQRLEVYSQTLPELIWDIKRSIAGSVNNFILHGYPYSSNYPNTTWPGFSTFTYRFSNMHGPRQPAWEYYDDYMNWIARTQYVAQSGIPKIDLAFWLKLDQYFSVEQQYDPLDLEQAGYSYEYLSPDNFGLPEAYVVNGTLAPERQAFKALVIRSNDTLTVAGVDKLVEWAHAGLPIIVSGGLPQNLTGYNVSGGTEYVRSALAGIVSLDNVHIVPYDNLAASLQALGFTPRTAVSASRIWYTYLREDANACVTYAFVYNDAFDSEFGTGASVGSVTFETTGVPYLYDAWTGDVSPILAYQQTNTTTFIPLSLAGNQSTIIAFHHNETSSTGTRIVSLPDEVYSASSQLEYGSSVVTVKAGNTTEPVLLSNGTAISLPVPAASNTLSNWTLVVESWSPPSDLYVDQTKAALSNSTYTLSNLTAWNEISDSLRNVSGRGFYSTSFIWPPQNGSADGAVLNLGAIVHTARVWVNGHQLPPLDPTDAAADVGPYLIDGVNGVEIAVTTTLSNVLRPIYTEIRTSGTTWLGPQPDEQAYGLLQPVSVVPYTTVTIQL</sequence>